<comment type="caution">
    <text evidence="1">The sequence shown here is derived from an EMBL/GenBank/DDBJ whole genome shotgun (WGS) entry which is preliminary data.</text>
</comment>
<evidence type="ECO:0008006" key="3">
    <source>
        <dbReference type="Google" id="ProtNLM"/>
    </source>
</evidence>
<dbReference type="RefSeq" id="WP_184759365.1">
    <property type="nucleotide sequence ID" value="NZ_BAABEK010000124.1"/>
</dbReference>
<protein>
    <recommendedName>
        <fullName evidence="3">Glycosyltransferase</fullName>
    </recommendedName>
</protein>
<dbReference type="NCBIfam" id="TIGR04282">
    <property type="entry name" value="glyco_like_cofC"/>
    <property type="match status" value="1"/>
</dbReference>
<proteinExistence type="predicted"/>
<dbReference type="PANTHER" id="PTHR36529:SF1">
    <property type="entry name" value="GLYCOSYLTRANSFERASE"/>
    <property type="match status" value="1"/>
</dbReference>
<dbReference type="EMBL" id="JACHJU010000005">
    <property type="protein sequence ID" value="MBB4943585.1"/>
    <property type="molecule type" value="Genomic_DNA"/>
</dbReference>
<dbReference type="SUPFAM" id="SSF53448">
    <property type="entry name" value="Nucleotide-diphospho-sugar transferases"/>
    <property type="match status" value="1"/>
</dbReference>
<organism evidence="1 2">
    <name type="scientific">Streptosporangium album</name>
    <dbReference type="NCBI Taxonomy" id="47479"/>
    <lineage>
        <taxon>Bacteria</taxon>
        <taxon>Bacillati</taxon>
        <taxon>Actinomycetota</taxon>
        <taxon>Actinomycetes</taxon>
        <taxon>Streptosporangiales</taxon>
        <taxon>Streptosporangiaceae</taxon>
        <taxon>Streptosporangium</taxon>
    </lineage>
</organism>
<name>A0A7W7S464_9ACTN</name>
<dbReference type="InterPro" id="IPR029044">
    <property type="entry name" value="Nucleotide-diphossugar_trans"/>
</dbReference>
<dbReference type="AlphaFoldDB" id="A0A7W7S464"/>
<dbReference type="Proteomes" id="UP000534286">
    <property type="component" value="Unassembled WGS sequence"/>
</dbReference>
<dbReference type="Pfam" id="PF09837">
    <property type="entry name" value="DUF2064"/>
    <property type="match status" value="1"/>
</dbReference>
<accession>A0A7W7S464</accession>
<keyword evidence="2" id="KW-1185">Reference proteome</keyword>
<evidence type="ECO:0000313" key="1">
    <source>
        <dbReference type="EMBL" id="MBB4943585.1"/>
    </source>
</evidence>
<dbReference type="InterPro" id="IPR018641">
    <property type="entry name" value="Trfase_1_rSAM/seldom-assoc"/>
</dbReference>
<reference evidence="1 2" key="1">
    <citation type="submission" date="2020-08" db="EMBL/GenBank/DDBJ databases">
        <title>Sequencing the genomes of 1000 actinobacteria strains.</title>
        <authorList>
            <person name="Klenk H.-P."/>
        </authorList>
    </citation>
    <scope>NUCLEOTIDE SEQUENCE [LARGE SCALE GENOMIC DNA]</scope>
    <source>
        <strain evidence="1 2">DSM 43023</strain>
    </source>
</reference>
<evidence type="ECO:0000313" key="2">
    <source>
        <dbReference type="Proteomes" id="UP000534286"/>
    </source>
</evidence>
<gene>
    <name evidence="1" type="ORF">FHR32_007985</name>
</gene>
<dbReference type="PANTHER" id="PTHR36529">
    <property type="entry name" value="SLL1095 PROTEIN"/>
    <property type="match status" value="1"/>
</dbReference>
<sequence>MTQILVIAKAPAPGQVKTRLCPPCTGEQAARLAAAALEDTLDTVALTRLPNPVLALQGLPGPWLPPGFTVIPQRGRGLDERLAAALTDAHLLHGLPIVLIGMDTPQLTPSLLEAAADALTGHDAVYGPAADGGFWLLGLRRPDPALLLGVPMSQPGTGAAQLRRLRQAGLSLALLPELRDVDTFADACHVAAQAHGTRFAATLKDVRMSMASQ</sequence>
<dbReference type="Gene3D" id="3.90.550.10">
    <property type="entry name" value="Spore Coat Polysaccharide Biosynthesis Protein SpsA, Chain A"/>
    <property type="match status" value="1"/>
</dbReference>